<name>A0ABD4Z561_9CREN</name>
<dbReference type="Proteomes" id="UP001529235">
    <property type="component" value="Unassembled WGS sequence"/>
</dbReference>
<protein>
    <submittedName>
        <fullName evidence="1">Uncharacterized protein</fullName>
    </submittedName>
</protein>
<dbReference type="AlphaFoldDB" id="A0ABD4Z561"/>
<dbReference type="EMBL" id="JASNVW010000002">
    <property type="protein sequence ID" value="MDK6028446.1"/>
    <property type="molecule type" value="Genomic_DNA"/>
</dbReference>
<proteinExistence type="predicted"/>
<evidence type="ECO:0000313" key="1">
    <source>
        <dbReference type="EMBL" id="MDK6028446.1"/>
    </source>
</evidence>
<accession>A0ABD4Z561</accession>
<sequence length="140" mass="16775">MNFVTVLENVVHEHSKHLKKSKTLRLEPFDDASVKRFRKYVRKLKELSMKLDSILRSMMNYDLEKLDQDSLSRLDLLTFFVYEVSTNEEIDFWNRMHTYEKELAELSIVIEKEVERVNMTKTLAKNINESIQFLLQKTKT</sequence>
<dbReference type="RefSeq" id="WP_285273432.1">
    <property type="nucleotide sequence ID" value="NZ_JASNVW010000002.1"/>
</dbReference>
<organism evidence="1 2">
    <name type="scientific">Ignisphaera cupida</name>
    <dbReference type="NCBI Taxonomy" id="3050454"/>
    <lineage>
        <taxon>Archaea</taxon>
        <taxon>Thermoproteota</taxon>
        <taxon>Thermoprotei</taxon>
        <taxon>Desulfurococcales</taxon>
        <taxon>Desulfurococcaceae</taxon>
        <taxon>Ignisphaera</taxon>
    </lineage>
</organism>
<comment type="caution">
    <text evidence="1">The sequence shown here is derived from an EMBL/GenBank/DDBJ whole genome shotgun (WGS) entry which is preliminary data.</text>
</comment>
<reference evidence="1 2" key="1">
    <citation type="submission" date="2023-05" db="EMBL/GenBank/DDBJ databases">
        <title>A new hyperthermophilic archaea 'Ignisphaera cupida' sp. nov. and description of the family 'Ignisphaeraceae' fam. nov.</title>
        <authorList>
            <person name="Podosokorskaya O.A."/>
            <person name="Elcheninov A.G."/>
            <person name="Klukina A."/>
            <person name="Merkel A.Y."/>
        </authorList>
    </citation>
    <scope>NUCLEOTIDE SEQUENCE [LARGE SCALE GENOMIC DNA]</scope>
    <source>
        <strain evidence="1 2">4213-co</strain>
    </source>
</reference>
<gene>
    <name evidence="1" type="ORF">QPL79_03630</name>
</gene>
<evidence type="ECO:0000313" key="2">
    <source>
        <dbReference type="Proteomes" id="UP001529235"/>
    </source>
</evidence>
<keyword evidence="2" id="KW-1185">Reference proteome</keyword>